<sequence length="318" mass="34731">MKAFILASLLIVAVGASLENVGSTFQSFKLKHSKSYSNQVEEAKRLAIFTENLRDIEEHNALYAAGLVSYNKSVNQFTDLTIDEFKAYLTLHSKPTLNTVPYVRTGLQVPTTLDWRSQGYVTGVKDQGDCGSCWAFSVVGSTEGAYYKSTGKLVSLSEQQLIDCTTNVNDGCDGGYLEETFPYVQQTGLVSESSYPYTGRDGNCRISESDVVTKVSKYVLLGGEADLLEAVGSVGPVSVAMDATYIYSYASGVYESSLCSLYSLNHGVLVVGYGTQDGKDYWLIKNSWGNTWGEQGYLKLLRGTNECGIAEDDVYPII</sequence>
<evidence type="ECO:0000256" key="3">
    <source>
        <dbReference type="ARBA" id="ARBA00022801"/>
    </source>
</evidence>
<dbReference type="InterPro" id="IPR000169">
    <property type="entry name" value="Pept_cys_AS"/>
</dbReference>
<proteinExistence type="evidence at transcript level"/>
<dbReference type="InterPro" id="IPR025661">
    <property type="entry name" value="Pept_asp_AS"/>
</dbReference>
<dbReference type="Pfam" id="PF08246">
    <property type="entry name" value="Inhibitor_I29"/>
    <property type="match status" value="1"/>
</dbReference>
<dbReference type="AlphaFoldDB" id="J3JZH9"/>
<dbReference type="InterPro" id="IPR038765">
    <property type="entry name" value="Papain-like_cys_pep_sf"/>
</dbReference>
<keyword evidence="7" id="KW-0732">Signal</keyword>
<dbReference type="EMBL" id="BT128661">
    <property type="protein sequence ID" value="AEE63618.1"/>
    <property type="molecule type" value="mRNA"/>
</dbReference>
<dbReference type="PROSITE" id="PS00139">
    <property type="entry name" value="THIOL_PROTEASE_CYS"/>
    <property type="match status" value="1"/>
</dbReference>
<feature type="chain" id="PRO_5013243473" description="Peptidase C1A papain C-terminal domain-containing protein" evidence="7">
    <location>
        <begin position="16"/>
        <end position="318"/>
    </location>
</feature>
<comment type="similarity">
    <text evidence="1">Belongs to the peptidase C1 family.</text>
</comment>
<evidence type="ECO:0000256" key="5">
    <source>
        <dbReference type="ARBA" id="ARBA00023145"/>
    </source>
</evidence>
<dbReference type="SMART" id="SM00848">
    <property type="entry name" value="Inhibitor_I29"/>
    <property type="match status" value="1"/>
</dbReference>
<keyword evidence="4" id="KW-0788">Thiol protease</keyword>
<reference evidence="10" key="1">
    <citation type="journal article" date="2012" name="Insect Biochem. Mol. Biol.">
        <title>Transcriptome and full-length cDNA resources for the mountain pine beetle, Dendroctonus ponderosae Hopkins, a major insect pest of pine forests.</title>
        <authorList>
            <person name="Keeling C.I."/>
            <person name="Henderson H."/>
            <person name="Li M."/>
            <person name="Yuen M."/>
            <person name="Clark E.L."/>
            <person name="Fraser J.D."/>
            <person name="Huber D.P."/>
            <person name="Liao N.Y."/>
            <person name="Roderick Docking T."/>
            <person name="Birol I."/>
            <person name="Chan S.K."/>
            <person name="Taylor G.A."/>
            <person name="Palmquist D."/>
            <person name="Jones S.J."/>
            <person name="Bohlmann J."/>
        </authorList>
    </citation>
    <scope>NUCLEOTIDE SEQUENCE</scope>
    <source>
        <tissue evidence="10">Midgut and adhering fatbody of emerged adults of both sexes after feeding on lodgepole pine for up to 64 h</tissue>
    </source>
</reference>
<feature type="domain" description="Peptidase C1A papain C-terminal" evidence="8">
    <location>
        <begin position="109"/>
        <end position="317"/>
    </location>
</feature>
<dbReference type="FunFam" id="3.90.70.10:FF:000006">
    <property type="entry name" value="Cathepsin S"/>
    <property type="match status" value="1"/>
</dbReference>
<evidence type="ECO:0000259" key="8">
    <source>
        <dbReference type="SMART" id="SM00645"/>
    </source>
</evidence>
<evidence type="ECO:0000256" key="6">
    <source>
        <dbReference type="ARBA" id="ARBA00023157"/>
    </source>
</evidence>
<dbReference type="PRINTS" id="PR00705">
    <property type="entry name" value="PAPAIN"/>
</dbReference>
<dbReference type="GO" id="GO:0006508">
    <property type="term" value="P:proteolysis"/>
    <property type="evidence" value="ECO:0007669"/>
    <property type="project" value="UniProtKB-KW"/>
</dbReference>
<dbReference type="InterPro" id="IPR013128">
    <property type="entry name" value="Peptidase_C1A"/>
</dbReference>
<dbReference type="InterPro" id="IPR013201">
    <property type="entry name" value="Prot_inhib_I29"/>
</dbReference>
<evidence type="ECO:0000256" key="2">
    <source>
        <dbReference type="ARBA" id="ARBA00022670"/>
    </source>
</evidence>
<keyword evidence="6" id="KW-1015">Disulfide bond</keyword>
<keyword evidence="3" id="KW-0378">Hydrolase</keyword>
<feature type="domain" description="Cathepsin propeptide inhibitor" evidence="9">
    <location>
        <begin position="25"/>
        <end position="85"/>
    </location>
</feature>
<protein>
    <recommendedName>
        <fullName evidence="11">Peptidase C1A papain C-terminal domain-containing protein</fullName>
    </recommendedName>
</protein>
<organism evidence="10">
    <name type="scientific">Dendroctonus ponderosae</name>
    <name type="common">Mountain pine beetle</name>
    <dbReference type="NCBI Taxonomy" id="77166"/>
    <lineage>
        <taxon>Eukaryota</taxon>
        <taxon>Metazoa</taxon>
        <taxon>Ecdysozoa</taxon>
        <taxon>Arthropoda</taxon>
        <taxon>Hexapoda</taxon>
        <taxon>Insecta</taxon>
        <taxon>Pterygota</taxon>
        <taxon>Neoptera</taxon>
        <taxon>Endopterygota</taxon>
        <taxon>Coleoptera</taxon>
        <taxon>Polyphaga</taxon>
        <taxon>Cucujiformia</taxon>
        <taxon>Curculionidae</taxon>
        <taxon>Scolytinae</taxon>
        <taxon>Dendroctonus</taxon>
    </lineage>
</organism>
<dbReference type="InterPro" id="IPR000668">
    <property type="entry name" value="Peptidase_C1A_C"/>
</dbReference>
<dbReference type="Gene3D" id="3.90.70.10">
    <property type="entry name" value="Cysteine proteinases"/>
    <property type="match status" value="1"/>
</dbReference>
<dbReference type="MEROPS" id="C01.044"/>
<keyword evidence="5" id="KW-0865">Zymogen</keyword>
<dbReference type="PROSITE" id="PS00639">
    <property type="entry name" value="THIOL_PROTEASE_HIS"/>
    <property type="match status" value="1"/>
</dbReference>
<dbReference type="CDD" id="cd02248">
    <property type="entry name" value="Peptidase_C1A"/>
    <property type="match status" value="1"/>
</dbReference>
<dbReference type="SMART" id="SM00645">
    <property type="entry name" value="Pept_C1"/>
    <property type="match status" value="1"/>
</dbReference>
<dbReference type="InterPro" id="IPR039417">
    <property type="entry name" value="Peptidase_C1A_papain-like"/>
</dbReference>
<keyword evidence="2" id="KW-0645">Protease</keyword>
<dbReference type="MEROPS" id="I29.003"/>
<dbReference type="InterPro" id="IPR025660">
    <property type="entry name" value="Pept_his_AS"/>
</dbReference>
<evidence type="ECO:0000313" key="10">
    <source>
        <dbReference type="EMBL" id="AEE63618.1"/>
    </source>
</evidence>
<dbReference type="GO" id="GO:0008234">
    <property type="term" value="F:cysteine-type peptidase activity"/>
    <property type="evidence" value="ECO:0007669"/>
    <property type="project" value="UniProtKB-KW"/>
</dbReference>
<accession>J3JZH9</accession>
<evidence type="ECO:0000256" key="1">
    <source>
        <dbReference type="ARBA" id="ARBA00008455"/>
    </source>
</evidence>
<dbReference type="Pfam" id="PF00112">
    <property type="entry name" value="Peptidase_C1"/>
    <property type="match status" value="1"/>
</dbReference>
<dbReference type="OrthoDB" id="10253408at2759"/>
<evidence type="ECO:0008006" key="11">
    <source>
        <dbReference type="Google" id="ProtNLM"/>
    </source>
</evidence>
<name>J3JZH9_DENPD</name>
<dbReference type="PANTHER" id="PTHR12411">
    <property type="entry name" value="CYSTEINE PROTEASE FAMILY C1-RELATED"/>
    <property type="match status" value="1"/>
</dbReference>
<evidence type="ECO:0000256" key="7">
    <source>
        <dbReference type="SAM" id="SignalP"/>
    </source>
</evidence>
<feature type="signal peptide" evidence="7">
    <location>
        <begin position="1"/>
        <end position="15"/>
    </location>
</feature>
<evidence type="ECO:0000256" key="4">
    <source>
        <dbReference type="ARBA" id="ARBA00022807"/>
    </source>
</evidence>
<dbReference type="SUPFAM" id="SSF54001">
    <property type="entry name" value="Cysteine proteinases"/>
    <property type="match status" value="1"/>
</dbReference>
<dbReference type="PROSITE" id="PS00640">
    <property type="entry name" value="THIOL_PROTEASE_ASN"/>
    <property type="match status" value="1"/>
</dbReference>
<evidence type="ECO:0000259" key="9">
    <source>
        <dbReference type="SMART" id="SM00848"/>
    </source>
</evidence>